<evidence type="ECO:0000313" key="2">
    <source>
        <dbReference type="Proteomes" id="UP000054630"/>
    </source>
</evidence>
<dbReference type="Proteomes" id="UP000054630">
    <property type="component" value="Unassembled WGS sequence"/>
</dbReference>
<dbReference type="OrthoDB" id="273181at2759"/>
<proteinExistence type="predicted"/>
<name>A0A0V0RB08_9BILA</name>
<gene>
    <name evidence="1" type="primary">DSP8</name>
    <name evidence="1" type="ORF">T07_2163</name>
</gene>
<dbReference type="STRING" id="6336.A0A0V0RB08"/>
<organism evidence="1 2">
    <name type="scientific">Trichinella nelsoni</name>
    <dbReference type="NCBI Taxonomy" id="6336"/>
    <lineage>
        <taxon>Eukaryota</taxon>
        <taxon>Metazoa</taxon>
        <taxon>Ecdysozoa</taxon>
        <taxon>Nematoda</taxon>
        <taxon>Enoplea</taxon>
        <taxon>Dorylaimia</taxon>
        <taxon>Trichinellida</taxon>
        <taxon>Trichinellidae</taxon>
        <taxon>Trichinella</taxon>
    </lineage>
</organism>
<sequence length="47" mass="5681">MTPDSAYEYLKSIRPRVLFASAQWQAVQEYYYFMFPRMICLHSTRAL</sequence>
<protein>
    <submittedName>
        <fullName evidence="1">Putative dual specificity protein phosphatase DSP8</fullName>
    </submittedName>
</protein>
<keyword evidence="2" id="KW-1185">Reference proteome</keyword>
<reference evidence="1 2" key="1">
    <citation type="submission" date="2015-01" db="EMBL/GenBank/DDBJ databases">
        <title>Evolution of Trichinella species and genotypes.</title>
        <authorList>
            <person name="Korhonen P.K."/>
            <person name="Edoardo P."/>
            <person name="Giuseppe L.R."/>
            <person name="Gasser R.B."/>
        </authorList>
    </citation>
    <scope>NUCLEOTIDE SEQUENCE [LARGE SCALE GENOMIC DNA]</scope>
    <source>
        <strain evidence="1">ISS37</strain>
    </source>
</reference>
<dbReference type="EMBL" id="JYDL01001910">
    <property type="protein sequence ID" value="KRX11568.1"/>
    <property type="molecule type" value="Genomic_DNA"/>
</dbReference>
<accession>A0A0V0RB08</accession>
<evidence type="ECO:0000313" key="1">
    <source>
        <dbReference type="EMBL" id="KRX11568.1"/>
    </source>
</evidence>
<dbReference type="AlphaFoldDB" id="A0A0V0RB08"/>
<comment type="caution">
    <text evidence="1">The sequence shown here is derived from an EMBL/GenBank/DDBJ whole genome shotgun (WGS) entry which is preliminary data.</text>
</comment>